<evidence type="ECO:0000256" key="1">
    <source>
        <dbReference type="ARBA" id="ARBA00005466"/>
    </source>
</evidence>
<name>A0ABQ0GA32_9PEZI</name>
<dbReference type="InterPro" id="IPR012951">
    <property type="entry name" value="BBE"/>
</dbReference>
<dbReference type="PROSITE" id="PS51387">
    <property type="entry name" value="FAD_PCMH"/>
    <property type="match status" value="1"/>
</dbReference>
<dbReference type="EMBL" id="BAAFSV010000002">
    <property type="protein sequence ID" value="GAB1314617.1"/>
    <property type="molecule type" value="Genomic_DNA"/>
</dbReference>
<keyword evidence="3" id="KW-0732">Signal</keyword>
<dbReference type="PANTHER" id="PTHR13878">
    <property type="entry name" value="GULONOLACTONE OXIDASE"/>
    <property type="match status" value="1"/>
</dbReference>
<evidence type="ECO:0000313" key="5">
    <source>
        <dbReference type="EMBL" id="GAB1314617.1"/>
    </source>
</evidence>
<dbReference type="InterPro" id="IPR006094">
    <property type="entry name" value="Oxid_FAD_bind_N"/>
</dbReference>
<keyword evidence="2" id="KW-0560">Oxidoreductase</keyword>
<evidence type="ECO:0000256" key="3">
    <source>
        <dbReference type="SAM" id="SignalP"/>
    </source>
</evidence>
<reference evidence="5 6" key="1">
    <citation type="submission" date="2024-09" db="EMBL/GenBank/DDBJ databases">
        <title>Itraconazole resistance in Madurella fahalii resulting from another homologue of gene encoding cytochrome P450 14-alpha sterol demethylase (CYP51).</title>
        <authorList>
            <person name="Yoshioka I."/>
            <person name="Fahal A.H."/>
            <person name="Kaneko S."/>
            <person name="Yaguchi T."/>
        </authorList>
    </citation>
    <scope>NUCLEOTIDE SEQUENCE [LARGE SCALE GENOMIC DNA]</scope>
    <source>
        <strain evidence="5 6">IFM 68171</strain>
    </source>
</reference>
<protein>
    <recommendedName>
        <fullName evidence="4">FAD-binding PCMH-type domain-containing protein</fullName>
    </recommendedName>
</protein>
<evidence type="ECO:0000259" key="4">
    <source>
        <dbReference type="PROSITE" id="PS51387"/>
    </source>
</evidence>
<dbReference type="GeneID" id="98175570"/>
<comment type="caution">
    <text evidence="5">The sequence shown here is derived from an EMBL/GenBank/DDBJ whole genome shotgun (WGS) entry which is preliminary data.</text>
</comment>
<dbReference type="InterPro" id="IPR016166">
    <property type="entry name" value="FAD-bd_PCMH"/>
</dbReference>
<organism evidence="5 6">
    <name type="scientific">Madurella fahalii</name>
    <dbReference type="NCBI Taxonomy" id="1157608"/>
    <lineage>
        <taxon>Eukaryota</taxon>
        <taxon>Fungi</taxon>
        <taxon>Dikarya</taxon>
        <taxon>Ascomycota</taxon>
        <taxon>Pezizomycotina</taxon>
        <taxon>Sordariomycetes</taxon>
        <taxon>Sordariomycetidae</taxon>
        <taxon>Sordariales</taxon>
        <taxon>Sordariales incertae sedis</taxon>
        <taxon>Madurella</taxon>
    </lineage>
</organism>
<dbReference type="InterPro" id="IPR050432">
    <property type="entry name" value="FAD-linked_Oxidoreductases_BP"/>
</dbReference>
<dbReference type="Pfam" id="PF08031">
    <property type="entry name" value="BBE"/>
    <property type="match status" value="1"/>
</dbReference>
<evidence type="ECO:0000256" key="2">
    <source>
        <dbReference type="ARBA" id="ARBA00023002"/>
    </source>
</evidence>
<dbReference type="InterPro" id="IPR016169">
    <property type="entry name" value="FAD-bd_PCMH_sub2"/>
</dbReference>
<feature type="signal peptide" evidence="3">
    <location>
        <begin position="1"/>
        <end position="21"/>
    </location>
</feature>
<dbReference type="Proteomes" id="UP001628179">
    <property type="component" value="Unassembled WGS sequence"/>
</dbReference>
<dbReference type="Gene3D" id="3.30.465.10">
    <property type="match status" value="2"/>
</dbReference>
<accession>A0ABQ0GA32</accession>
<dbReference type="Pfam" id="PF01565">
    <property type="entry name" value="FAD_binding_4"/>
    <property type="match status" value="1"/>
</dbReference>
<dbReference type="RefSeq" id="XP_070916348.1">
    <property type="nucleotide sequence ID" value="XM_071060247.1"/>
</dbReference>
<gene>
    <name evidence="5" type="ORF">MFIFM68171_04827</name>
</gene>
<comment type="similarity">
    <text evidence="1">Belongs to the oxygen-dependent FAD-linked oxidoreductase family.</text>
</comment>
<evidence type="ECO:0000313" key="6">
    <source>
        <dbReference type="Proteomes" id="UP001628179"/>
    </source>
</evidence>
<dbReference type="InterPro" id="IPR036318">
    <property type="entry name" value="FAD-bd_PCMH-like_sf"/>
</dbReference>
<dbReference type="PANTHER" id="PTHR13878:SF97">
    <property type="entry name" value="ISOAMYL ALCOHOL OXIDASE"/>
    <property type="match status" value="1"/>
</dbReference>
<sequence length="603" mass="65356">MRSGVFSLLCGAVLLVRHVSAQGTAQAASSSSPRWVYRRQSGADYACKCYPGDDCWPSDVQWRNLNKTVGGNLHVNIPPGAPCYSTFQGPLGTVNTYNAAECEKVTAGWPNEQFQVELPAAGLWTYFTNDTCRPTTNPSDTCTLGYYPALVIMAKTVAHIQAGINFARDNNLRLVIRNTGHDFLGRSVGWGALVINTHSFQDIRFSDSWRGGCGYTGSAVTVGAGVQAFKVLEQAHALNPPKIMVTGECSTVGVAGGLVQGGGHGPLTNLYGFLADTALQFKVITADGKLLTASPKANADLFWALKGGGPAAFAVIVEATYKTFDDKPSAGINLDINASHTTNATLFWEAVRKFHGYSTHFVDNGLYVYYELGPGLNLHVHPFVAIGKSPAQLQAIVKPLFDDLDALDIRYSTSSQDFATFYELYNAMFEIEMAGNSALTGGWTIGRADVENNHSAIIEAFQTVFEAGSFMVGHMWNAGHGLPKEEWGNSAVNPRFRNVVDKLITIVPVAGNAPLAEKEAAQHRLTYVVDGALRAAAPNGAAYINEADPFQPNWQDAFWGTNYPTLLKARKKWDPNGVFYSVSTPGTENWEQIETGTRLCRKL</sequence>
<proteinExistence type="inferred from homology"/>
<dbReference type="SUPFAM" id="SSF56176">
    <property type="entry name" value="FAD-binding/transporter-associated domain-like"/>
    <property type="match status" value="1"/>
</dbReference>
<feature type="chain" id="PRO_5045039300" description="FAD-binding PCMH-type domain-containing protein" evidence="3">
    <location>
        <begin position="22"/>
        <end position="603"/>
    </location>
</feature>
<feature type="domain" description="FAD-binding PCMH-type" evidence="4">
    <location>
        <begin position="144"/>
        <end position="326"/>
    </location>
</feature>
<keyword evidence="6" id="KW-1185">Reference proteome</keyword>